<comment type="caution">
    <text evidence="3">The sequence shown here is derived from an EMBL/GenBank/DDBJ whole genome shotgun (WGS) entry which is preliminary data.</text>
</comment>
<protein>
    <submittedName>
        <fullName evidence="3">Sirohydrochlorin cobaltochelatase</fullName>
        <ecNumber evidence="3">4.99.1.3</ecNumber>
    </submittedName>
</protein>
<reference evidence="3" key="1">
    <citation type="submission" date="2016-10" db="EMBL/GenBank/DDBJ databases">
        <title>Sequence of Gallionella enrichment culture.</title>
        <authorList>
            <person name="Poehlein A."/>
            <person name="Muehling M."/>
            <person name="Daniel R."/>
        </authorList>
    </citation>
    <scope>NUCLEOTIDE SEQUENCE</scope>
</reference>
<evidence type="ECO:0000256" key="2">
    <source>
        <dbReference type="ARBA" id="ARBA00023239"/>
    </source>
</evidence>
<dbReference type="Gene3D" id="3.40.50.1400">
    <property type="match status" value="1"/>
</dbReference>
<dbReference type="PANTHER" id="PTHR33542">
    <property type="entry name" value="SIROHYDROCHLORIN FERROCHELATASE, CHLOROPLASTIC"/>
    <property type="match status" value="1"/>
</dbReference>
<dbReference type="Pfam" id="PF01903">
    <property type="entry name" value="CbiX"/>
    <property type="match status" value="1"/>
</dbReference>
<dbReference type="PANTHER" id="PTHR33542:SF5">
    <property type="entry name" value="FERROCHELATASE CHE1"/>
    <property type="match status" value="1"/>
</dbReference>
<dbReference type="AlphaFoldDB" id="A0A1J5S103"/>
<dbReference type="InterPro" id="IPR002762">
    <property type="entry name" value="CbiX-like"/>
</dbReference>
<dbReference type="EMBL" id="MLJW01000081">
    <property type="protein sequence ID" value="OIR01667.1"/>
    <property type="molecule type" value="Genomic_DNA"/>
</dbReference>
<evidence type="ECO:0000313" key="3">
    <source>
        <dbReference type="EMBL" id="OIR01667.1"/>
    </source>
</evidence>
<gene>
    <name evidence="3" type="primary">cbiX_3</name>
    <name evidence="3" type="ORF">GALL_161690</name>
</gene>
<dbReference type="GO" id="GO:0046872">
    <property type="term" value="F:metal ion binding"/>
    <property type="evidence" value="ECO:0007669"/>
    <property type="project" value="UniProtKB-KW"/>
</dbReference>
<organism evidence="3">
    <name type="scientific">mine drainage metagenome</name>
    <dbReference type="NCBI Taxonomy" id="410659"/>
    <lineage>
        <taxon>unclassified sequences</taxon>
        <taxon>metagenomes</taxon>
        <taxon>ecological metagenomes</taxon>
    </lineage>
</organism>
<dbReference type="CDD" id="cd03416">
    <property type="entry name" value="CbiX_SirB_N"/>
    <property type="match status" value="1"/>
</dbReference>
<name>A0A1J5S103_9ZZZZ</name>
<keyword evidence="2 3" id="KW-0456">Lyase</keyword>
<dbReference type="SUPFAM" id="SSF53800">
    <property type="entry name" value="Chelatase"/>
    <property type="match status" value="1"/>
</dbReference>
<sequence length="121" mass="12942">MKAIILFAHGARNPDWAQPILAIRAAMLARRPQVRVEAAFLEFIAPQLPETIDALVADGHREITLVPMFMAQTGHTKRDLPALLDAARERHSGLAIQVVTPIGEAASVVAAIADYALATGA</sequence>
<accession>A0A1J5S103</accession>
<dbReference type="EC" id="4.99.1.3" evidence="3"/>
<proteinExistence type="predicted"/>
<dbReference type="GO" id="GO:0016852">
    <property type="term" value="F:sirohydrochlorin cobaltochelatase activity"/>
    <property type="evidence" value="ECO:0007669"/>
    <property type="project" value="UniProtKB-EC"/>
</dbReference>
<keyword evidence="1" id="KW-0479">Metal-binding</keyword>
<evidence type="ECO:0000256" key="1">
    <source>
        <dbReference type="ARBA" id="ARBA00022723"/>
    </source>
</evidence>
<dbReference type="InterPro" id="IPR050963">
    <property type="entry name" value="Sirohydro_Cobaltochel/CbiX"/>
</dbReference>